<name>A0A085JFB9_9GAMM</name>
<evidence type="ECO:0000313" key="2">
    <source>
        <dbReference type="EMBL" id="KFD19165.1"/>
    </source>
</evidence>
<dbReference type="Pfam" id="PF13454">
    <property type="entry name" value="NAD_binding_9"/>
    <property type="match status" value="1"/>
</dbReference>
<sequence>MPVISGKKQQGKGMKKVAIIGTGPTGIYTLLSLIRHHPPCSVTIFEQTAEAGVGMPYRREASSPVMLANIASIEIPPVMTTYIAWLRAQCPERLAGFGITASALHERQFLPRILLGDYFRQQFLQLVDQAESQGFILHVHTSCQVTDILALPEGIKVTAQGRPVAEWVDFAVIATGHVWPAENTRRHTFFPSPWSGLMKASVPACRVGILGTSLSAIDAAMAVVTQHGHFCENGVQGPQFILRDSSRSLQIVLMSRSGVLPEADFYCPIPYQPLQLVTPEAIAALVAGGSAGLLDRAFRLMVQEITLADPLWSRQTGLEHLNADNFCDAWFAARRRQDPFSYARKNLQDTRLNTLTKYTVPWRYVILRLHEAIAGIVPHLSPEDSVRFRSGLARVFIDNYAAIPPQSLRRLLALHDAGILTILPLGQDYRARKYSNKTVIFAGETQHIYDIFIDARGQKPLKTRDLPFPGLRKQMLNSGGEIPQVAGNYLLLEPASARGHIAFGALPYLMHDRPFIQGLTVSAEIGETIANAILHSAPGAAELQPGPEEGHV</sequence>
<dbReference type="InterPro" id="IPR052189">
    <property type="entry name" value="L-asp_N-monooxygenase_NS-form"/>
</dbReference>
<dbReference type="eggNOG" id="COG4529">
    <property type="taxonomic scope" value="Bacteria"/>
</dbReference>
<dbReference type="InterPro" id="IPR036188">
    <property type="entry name" value="FAD/NAD-bd_sf"/>
</dbReference>
<gene>
    <name evidence="2" type="primary">ydhS</name>
    <name evidence="2" type="ORF">GTPT_1952</name>
</gene>
<dbReference type="NCBIfam" id="NF007381">
    <property type="entry name" value="PRK09897.1"/>
    <property type="match status" value="1"/>
</dbReference>
<dbReference type="Proteomes" id="UP000028602">
    <property type="component" value="Unassembled WGS sequence"/>
</dbReference>
<dbReference type="AlphaFoldDB" id="A0A085JFB9"/>
<dbReference type="PANTHER" id="PTHR40254">
    <property type="entry name" value="BLR0577 PROTEIN"/>
    <property type="match status" value="1"/>
</dbReference>
<evidence type="ECO:0000259" key="1">
    <source>
        <dbReference type="Pfam" id="PF13454"/>
    </source>
</evidence>
<proteinExistence type="predicted"/>
<dbReference type="SUPFAM" id="SSF51905">
    <property type="entry name" value="FAD/NAD(P)-binding domain"/>
    <property type="match status" value="1"/>
</dbReference>
<dbReference type="Gene3D" id="3.50.50.60">
    <property type="entry name" value="FAD/NAD(P)-binding domain"/>
    <property type="match status" value="1"/>
</dbReference>
<comment type="caution">
    <text evidence="2">The sequence shown here is derived from an EMBL/GenBank/DDBJ whole genome shotgun (WGS) entry which is preliminary data.</text>
</comment>
<dbReference type="InterPro" id="IPR038732">
    <property type="entry name" value="HpyO/CreE_NAD-binding"/>
</dbReference>
<dbReference type="EMBL" id="JMPR01000033">
    <property type="protein sequence ID" value="KFD19165.1"/>
    <property type="molecule type" value="Genomic_DNA"/>
</dbReference>
<feature type="domain" description="FAD-dependent urate hydroxylase HpyO/Asp monooxygenase CreE-like FAD/NAD(P)-binding" evidence="1">
    <location>
        <begin position="18"/>
        <end position="177"/>
    </location>
</feature>
<dbReference type="PANTHER" id="PTHR40254:SF1">
    <property type="entry name" value="BLR0577 PROTEIN"/>
    <property type="match status" value="1"/>
</dbReference>
<reference evidence="2 3" key="1">
    <citation type="submission" date="2014-05" db="EMBL/GenBank/DDBJ databases">
        <title>ATOL: Assembling a taxonomically balanced genome-scale reconstruction of the evolutionary history of the Enterobacteriaceae.</title>
        <authorList>
            <person name="Plunkett G.III."/>
            <person name="Neeno-Eckwall E.C."/>
            <person name="Glasner J.D."/>
            <person name="Perna N.T."/>
        </authorList>
    </citation>
    <scope>NUCLEOTIDE SEQUENCE [LARGE SCALE GENOMIC DNA]</scope>
    <source>
        <strain evidence="2 3">ATCC 33301</strain>
    </source>
</reference>
<accession>A0A085JFB9</accession>
<evidence type="ECO:0000313" key="3">
    <source>
        <dbReference type="Proteomes" id="UP000028602"/>
    </source>
</evidence>
<protein>
    <submittedName>
        <fullName evidence="2">Acyl-CoA dehydrogenase</fullName>
    </submittedName>
</protein>
<keyword evidence="3" id="KW-1185">Reference proteome</keyword>
<organism evidence="2 3">
    <name type="scientific">Tatumella ptyseos ATCC 33301</name>
    <dbReference type="NCBI Taxonomy" id="1005995"/>
    <lineage>
        <taxon>Bacteria</taxon>
        <taxon>Pseudomonadati</taxon>
        <taxon>Pseudomonadota</taxon>
        <taxon>Gammaproteobacteria</taxon>
        <taxon>Enterobacterales</taxon>
        <taxon>Erwiniaceae</taxon>
        <taxon>Tatumella</taxon>
    </lineage>
</organism>